<evidence type="ECO:0000313" key="2">
    <source>
        <dbReference type="EMBL" id="EKC71564.1"/>
    </source>
</evidence>
<proteinExistence type="predicted"/>
<dbReference type="GO" id="GO:0006813">
    <property type="term" value="P:potassium ion transport"/>
    <property type="evidence" value="ECO:0007669"/>
    <property type="project" value="InterPro"/>
</dbReference>
<dbReference type="Gene3D" id="3.30.70.1450">
    <property type="entry name" value="Regulator of K+ conductance, C-terminal domain"/>
    <property type="match status" value="1"/>
</dbReference>
<dbReference type="GO" id="GO:0008324">
    <property type="term" value="F:monoatomic cation transmembrane transporter activity"/>
    <property type="evidence" value="ECO:0007669"/>
    <property type="project" value="InterPro"/>
</dbReference>
<dbReference type="InterPro" id="IPR036291">
    <property type="entry name" value="NAD(P)-bd_dom_sf"/>
</dbReference>
<evidence type="ECO:0000259" key="1">
    <source>
        <dbReference type="PROSITE" id="PS51202"/>
    </source>
</evidence>
<comment type="caution">
    <text evidence="2">The sequence shown here is derived from an EMBL/GenBank/DDBJ whole genome shotgun (WGS) entry which is preliminary data.</text>
</comment>
<dbReference type="PANTHER" id="PTHR43833">
    <property type="entry name" value="POTASSIUM CHANNEL PROTEIN 2-RELATED-RELATED"/>
    <property type="match status" value="1"/>
</dbReference>
<organism evidence="2">
    <name type="scientific">human gut metagenome</name>
    <dbReference type="NCBI Taxonomy" id="408170"/>
    <lineage>
        <taxon>unclassified sequences</taxon>
        <taxon>metagenomes</taxon>
        <taxon>organismal metagenomes</taxon>
    </lineage>
</organism>
<dbReference type="PROSITE" id="PS51202">
    <property type="entry name" value="RCK_C"/>
    <property type="match status" value="1"/>
</dbReference>
<feature type="non-terminal residue" evidence="2">
    <location>
        <position position="1"/>
    </location>
</feature>
<accession>K1TVC3</accession>
<feature type="domain" description="RCK C-terminal" evidence="1">
    <location>
        <begin position="95"/>
        <end position="174"/>
    </location>
</feature>
<dbReference type="InterPro" id="IPR036721">
    <property type="entry name" value="RCK_C_sf"/>
</dbReference>
<sequence length="174" mass="19285">NLSRFHTVKCADVTDPEALRQIGIANIDVVIVTMANHLEASVMATMLCKELGVKTVIAKCATEINCKILTKVGADRVVFPESESGIHLAKNLLSSGFMDIIELSQDVSMVEMEVKQQWIGKNLIELNLRKKYSINVVAIIEGKNVNTNIDPEEPLTQDMRLIVIANRAKLNKLK</sequence>
<dbReference type="Gene3D" id="3.40.50.720">
    <property type="entry name" value="NAD(P)-binding Rossmann-like Domain"/>
    <property type="match status" value="1"/>
</dbReference>
<protein>
    <submittedName>
        <fullName evidence="2">K+ transport system, NAD-binding component</fullName>
    </submittedName>
</protein>
<dbReference type="SUPFAM" id="SSF51735">
    <property type="entry name" value="NAD(P)-binding Rossmann-fold domains"/>
    <property type="match status" value="1"/>
</dbReference>
<dbReference type="Pfam" id="PF02080">
    <property type="entry name" value="TrkA_C"/>
    <property type="match status" value="1"/>
</dbReference>
<dbReference type="InterPro" id="IPR050721">
    <property type="entry name" value="Trk_Ktr_HKT_K-transport"/>
</dbReference>
<dbReference type="SUPFAM" id="SSF116726">
    <property type="entry name" value="TrkA C-terminal domain-like"/>
    <property type="match status" value="1"/>
</dbReference>
<dbReference type="InterPro" id="IPR003148">
    <property type="entry name" value="RCK_N"/>
</dbReference>
<dbReference type="AlphaFoldDB" id="K1TVC3"/>
<reference evidence="2" key="1">
    <citation type="journal article" date="2013" name="Environ. Microbiol.">
        <title>Microbiota from the distal guts of lean and obese adolescents exhibit partial functional redundancy besides clear differences in community structure.</title>
        <authorList>
            <person name="Ferrer M."/>
            <person name="Ruiz A."/>
            <person name="Lanza F."/>
            <person name="Haange S.B."/>
            <person name="Oberbach A."/>
            <person name="Till H."/>
            <person name="Bargiela R."/>
            <person name="Campoy C."/>
            <person name="Segura M.T."/>
            <person name="Richter M."/>
            <person name="von Bergen M."/>
            <person name="Seifert J."/>
            <person name="Suarez A."/>
        </authorList>
    </citation>
    <scope>NUCLEOTIDE SEQUENCE</scope>
</reference>
<dbReference type="EMBL" id="AJWZ01002217">
    <property type="protein sequence ID" value="EKC71564.1"/>
    <property type="molecule type" value="Genomic_DNA"/>
</dbReference>
<dbReference type="PANTHER" id="PTHR43833:SF7">
    <property type="entry name" value="KTR SYSTEM POTASSIUM UPTAKE PROTEIN C"/>
    <property type="match status" value="1"/>
</dbReference>
<name>K1TVC3_9ZZZZ</name>
<gene>
    <name evidence="2" type="ORF">OBE_03335</name>
</gene>
<dbReference type="Pfam" id="PF02254">
    <property type="entry name" value="TrkA_N"/>
    <property type="match status" value="1"/>
</dbReference>
<dbReference type="InterPro" id="IPR006037">
    <property type="entry name" value="RCK_C"/>
</dbReference>